<dbReference type="EMBL" id="GBXM01102186">
    <property type="protein sequence ID" value="JAH06391.1"/>
    <property type="molecule type" value="Transcribed_RNA"/>
</dbReference>
<evidence type="ECO:0000313" key="1">
    <source>
        <dbReference type="EMBL" id="JAH06391.1"/>
    </source>
</evidence>
<dbReference type="AlphaFoldDB" id="A0A0E9PP37"/>
<reference evidence="1" key="1">
    <citation type="submission" date="2014-11" db="EMBL/GenBank/DDBJ databases">
        <authorList>
            <person name="Amaro Gonzalez C."/>
        </authorList>
    </citation>
    <scope>NUCLEOTIDE SEQUENCE</scope>
</reference>
<reference evidence="1" key="2">
    <citation type="journal article" date="2015" name="Fish Shellfish Immunol.">
        <title>Early steps in the European eel (Anguilla anguilla)-Vibrio vulnificus interaction in the gills: Role of the RtxA13 toxin.</title>
        <authorList>
            <person name="Callol A."/>
            <person name="Pajuelo D."/>
            <person name="Ebbesson L."/>
            <person name="Teles M."/>
            <person name="MacKenzie S."/>
            <person name="Amaro C."/>
        </authorList>
    </citation>
    <scope>NUCLEOTIDE SEQUENCE</scope>
</reference>
<protein>
    <submittedName>
        <fullName evidence="1">Uncharacterized protein</fullName>
    </submittedName>
</protein>
<accession>A0A0E9PP37</accession>
<sequence length="43" mass="4674">MWSDCDLPPGKSHVCRRSGLHFPAPQCGPRAGQCWGTLPEAHS</sequence>
<name>A0A0E9PP37_ANGAN</name>
<organism evidence="1">
    <name type="scientific">Anguilla anguilla</name>
    <name type="common">European freshwater eel</name>
    <name type="synonym">Muraena anguilla</name>
    <dbReference type="NCBI Taxonomy" id="7936"/>
    <lineage>
        <taxon>Eukaryota</taxon>
        <taxon>Metazoa</taxon>
        <taxon>Chordata</taxon>
        <taxon>Craniata</taxon>
        <taxon>Vertebrata</taxon>
        <taxon>Euteleostomi</taxon>
        <taxon>Actinopterygii</taxon>
        <taxon>Neopterygii</taxon>
        <taxon>Teleostei</taxon>
        <taxon>Anguilliformes</taxon>
        <taxon>Anguillidae</taxon>
        <taxon>Anguilla</taxon>
    </lineage>
</organism>
<proteinExistence type="predicted"/>